<dbReference type="InterPro" id="IPR029281">
    <property type="entry name" value="FAM194_C"/>
</dbReference>
<evidence type="ECO:0000259" key="2">
    <source>
        <dbReference type="Pfam" id="PF14977"/>
    </source>
</evidence>
<feature type="compositionally biased region" description="Polar residues" evidence="1">
    <location>
        <begin position="71"/>
        <end position="81"/>
    </location>
</feature>
<dbReference type="Proteomes" id="UP000694569">
    <property type="component" value="Unplaced"/>
</dbReference>
<proteinExistence type="predicted"/>
<dbReference type="Ensembl" id="ENSLLET00000037905.1">
    <property type="protein sequence ID" value="ENSLLEP00000036499.1"/>
    <property type="gene ID" value="ENSLLEG00000023114.1"/>
</dbReference>
<organism evidence="3 4">
    <name type="scientific">Leptobrachium leishanense</name>
    <name type="common">Leishan spiny toad</name>
    <dbReference type="NCBI Taxonomy" id="445787"/>
    <lineage>
        <taxon>Eukaryota</taxon>
        <taxon>Metazoa</taxon>
        <taxon>Chordata</taxon>
        <taxon>Craniata</taxon>
        <taxon>Vertebrata</taxon>
        <taxon>Euteleostomi</taxon>
        <taxon>Amphibia</taxon>
        <taxon>Batrachia</taxon>
        <taxon>Anura</taxon>
        <taxon>Pelobatoidea</taxon>
        <taxon>Megophryidae</taxon>
        <taxon>Leptobrachium</taxon>
    </lineage>
</organism>
<sequence length="684" mass="78159">MPLPVSNHKHPDEEKSSRETLQLTVENVIKLEKAFECVDGCTPETRKVEEYIRKTQQSSLNIQSNTETLLGNASCPTVSSTEETEKRDVPADNVSKSTKLKFGVRSAIALKGYTLDAKEHKAENVQTQTEWSWNDLSSQSEIANGEVTFQADLRHSISISLSVDVTDTTVEETSKCSVNEELPKSEEKYHIAPGRHSVTETSSVNTDMSDDALQKPLPDKQLPFTDKDNQLAMAEHQTLCEFCHKDKEAFPTAEQLTSQPVHTLFCCEKRQQLLQYYIMGGSEFNEYDNEAFSQLTQFNEEQENIEKLKEEFYGSQTQDYITSIANYFRTFGFLCAKNTISFTLSAAEKDKDEPYLPNLNLAELFISVPVVGNEQLQRHKELSIERYHSGNNFSILFPDKTGQFFYPSGNVGILITCYDPLQFTFIILEDVEQRPHIQAVFMSNGCASCYHLNGTLWMVIDPLGGSYFDEHGRLKKKWKWWDFSHHVHAPPFQSINLRLNSSTEVNLLAQDQIYVTFSNETKVIFNVGSKLLLRNPERTHLLMKTRLNETERYLRLKRFQIYNLLANIRKSIRTERALHNTTENVEGCVLQLSKSLTCIRRITAKQDSGNISKLLPSKAMDVRDKGLNTKHKQRHSQEVETGLDRTQSPKNSDIYKKMSTDSQKQLSSKSMKNTTQKSNLKTNK</sequence>
<name>A0A8C5QFJ8_9ANUR</name>
<feature type="region of interest" description="Disordered" evidence="1">
    <location>
        <begin position="71"/>
        <end position="91"/>
    </location>
</feature>
<evidence type="ECO:0000256" key="1">
    <source>
        <dbReference type="SAM" id="MobiDB-lite"/>
    </source>
</evidence>
<reference evidence="3" key="2">
    <citation type="submission" date="2025-09" db="UniProtKB">
        <authorList>
            <consortium name="Ensembl"/>
        </authorList>
    </citation>
    <scope>IDENTIFICATION</scope>
</reference>
<keyword evidence="4" id="KW-1185">Reference proteome</keyword>
<feature type="domain" description="FAM194 C-terminal" evidence="2">
    <location>
        <begin position="382"/>
        <end position="574"/>
    </location>
</feature>
<dbReference type="Pfam" id="PF14977">
    <property type="entry name" value="FAM194"/>
    <property type="match status" value="1"/>
</dbReference>
<dbReference type="PANTHER" id="PTHR23093">
    <property type="entry name" value="SIMILAR TO CHROMOSOME 3 OPEN READING FRAME 20"/>
    <property type="match status" value="1"/>
</dbReference>
<feature type="compositionally biased region" description="Polar residues" evidence="1">
    <location>
        <begin position="660"/>
        <end position="684"/>
    </location>
</feature>
<dbReference type="PANTHER" id="PTHR23093:SF22">
    <property type="entry name" value="GLUTAMATE-RICH PROTEIN 6B"/>
    <property type="match status" value="1"/>
</dbReference>
<accession>A0A8C5QFJ8</accession>
<protein>
    <recommendedName>
        <fullName evidence="2">FAM194 C-terminal domain-containing protein</fullName>
    </recommendedName>
</protein>
<dbReference type="OrthoDB" id="527209at2759"/>
<dbReference type="AlphaFoldDB" id="A0A8C5QFJ8"/>
<evidence type="ECO:0000313" key="3">
    <source>
        <dbReference type="Ensembl" id="ENSLLEP00000036499.1"/>
    </source>
</evidence>
<evidence type="ECO:0000313" key="4">
    <source>
        <dbReference type="Proteomes" id="UP000694569"/>
    </source>
</evidence>
<feature type="region of interest" description="Disordered" evidence="1">
    <location>
        <begin position="617"/>
        <end position="684"/>
    </location>
</feature>
<dbReference type="GeneTree" id="ENSGT00940000153655"/>
<reference evidence="3" key="1">
    <citation type="submission" date="2025-08" db="UniProtKB">
        <authorList>
            <consortium name="Ensembl"/>
        </authorList>
    </citation>
    <scope>IDENTIFICATION</scope>
</reference>